<protein>
    <submittedName>
        <fullName evidence="5">1,5-anhydro-D-fructose reductase</fullName>
        <ecNumber evidence="5">1.1.1.292</ecNumber>
    </submittedName>
</protein>
<sequence length="336" mass="37453">MEKIRWGILSTGRIAGRLADTLRSLEGAELLAVGSRSLEAAEAFGEEYAIPRRYGSYEELAADPDVDVIYVASPHSHHYAHTLLCLEHSKHVLCEKSFAHNALEARRMAEKAREKGLFLMEAMWTRFLPHMVRLRELLAQKVIGEVRVIQVSMGFRAQVGPEHRLLNPELAGGALLDVGVYPLSFTSMLWGKPERLDSQAYLGPTGVDEQAVLLLGYRDGRMAALVSSLHTPTNMAAYLYGTEGYVEIPNPWYRAKRLVLHKDGQAKTLECPYEGHGDQFQAIETMNCIRAGKLESEVMPLAETIAIMEVMDAFRAQWGLRYPGELVEGQRTAGEG</sequence>
<dbReference type="InterPro" id="IPR050984">
    <property type="entry name" value="Gfo/Idh/MocA_domain"/>
</dbReference>
<evidence type="ECO:0000313" key="6">
    <source>
        <dbReference type="Proteomes" id="UP000265341"/>
    </source>
</evidence>
<dbReference type="Proteomes" id="UP000265341">
    <property type="component" value="Unassembled WGS sequence"/>
</dbReference>
<comment type="similarity">
    <text evidence="1">Belongs to the Gfo/Idh/MocA family.</text>
</comment>
<dbReference type="SUPFAM" id="SSF55347">
    <property type="entry name" value="Glyceraldehyde-3-phosphate dehydrogenase-like, C-terminal domain"/>
    <property type="match status" value="1"/>
</dbReference>
<evidence type="ECO:0000313" key="5">
    <source>
        <dbReference type="EMBL" id="RIH84833.1"/>
    </source>
</evidence>
<keyword evidence="2 5" id="KW-0560">Oxidoreductase</keyword>
<dbReference type="Pfam" id="PF01408">
    <property type="entry name" value="GFO_IDH_MocA"/>
    <property type="match status" value="1"/>
</dbReference>
<name>A0A399EMU4_9DEIN</name>
<dbReference type="PANTHER" id="PTHR22604:SF105">
    <property type="entry name" value="TRANS-1,2-DIHYDROBENZENE-1,2-DIOL DEHYDROGENASE"/>
    <property type="match status" value="1"/>
</dbReference>
<feature type="domain" description="GFO/IDH/MocA-like oxidoreductase" evidence="4">
    <location>
        <begin position="132"/>
        <end position="246"/>
    </location>
</feature>
<dbReference type="EMBL" id="QWLA01000051">
    <property type="protein sequence ID" value="RIH84833.1"/>
    <property type="molecule type" value="Genomic_DNA"/>
</dbReference>
<accession>A0A399EMU4</accession>
<dbReference type="AlphaFoldDB" id="A0A399EMU4"/>
<dbReference type="Gene3D" id="3.40.50.720">
    <property type="entry name" value="NAD(P)-binding Rossmann-like Domain"/>
    <property type="match status" value="1"/>
</dbReference>
<evidence type="ECO:0000256" key="1">
    <source>
        <dbReference type="ARBA" id="ARBA00010928"/>
    </source>
</evidence>
<comment type="caution">
    <text evidence="5">The sequence shown here is derived from an EMBL/GenBank/DDBJ whole genome shotgun (WGS) entry which is preliminary data.</text>
</comment>
<dbReference type="InterPro" id="IPR000683">
    <property type="entry name" value="Gfo/Idh/MocA-like_OxRdtase_N"/>
</dbReference>
<evidence type="ECO:0000259" key="3">
    <source>
        <dbReference type="Pfam" id="PF01408"/>
    </source>
</evidence>
<dbReference type="PANTHER" id="PTHR22604">
    <property type="entry name" value="OXIDOREDUCTASES"/>
    <property type="match status" value="1"/>
</dbReference>
<feature type="domain" description="Gfo/Idh/MocA-like oxidoreductase N-terminal" evidence="3">
    <location>
        <begin position="4"/>
        <end position="120"/>
    </location>
</feature>
<gene>
    <name evidence="5" type="primary">afr</name>
    <name evidence="5" type="ORF">Mrose_02492</name>
</gene>
<dbReference type="InterPro" id="IPR036291">
    <property type="entry name" value="NAD(P)-bd_dom_sf"/>
</dbReference>
<evidence type="ECO:0000259" key="4">
    <source>
        <dbReference type="Pfam" id="PF22725"/>
    </source>
</evidence>
<dbReference type="Gene3D" id="3.30.360.10">
    <property type="entry name" value="Dihydrodipicolinate Reductase, domain 2"/>
    <property type="match status" value="1"/>
</dbReference>
<dbReference type="InterPro" id="IPR055170">
    <property type="entry name" value="GFO_IDH_MocA-like_dom"/>
</dbReference>
<reference evidence="5 6" key="1">
    <citation type="submission" date="2018-08" db="EMBL/GenBank/DDBJ databases">
        <title>Meiothermus roseus NBRC 110900 genome sequencing project.</title>
        <authorList>
            <person name="Da Costa M.S."/>
            <person name="Albuquerque L."/>
            <person name="Raposo P."/>
            <person name="Froufe H.J.C."/>
            <person name="Barroso C.S."/>
            <person name="Egas C."/>
        </authorList>
    </citation>
    <scope>NUCLEOTIDE SEQUENCE [LARGE SCALE GENOMIC DNA]</scope>
    <source>
        <strain evidence="5 6">NBRC 110900</strain>
    </source>
</reference>
<dbReference type="GO" id="GO:0033712">
    <property type="term" value="F:1,5-anhydro-D-fructose reductase (1,5-anhydro-D-mannitol-forming) activity"/>
    <property type="evidence" value="ECO:0007669"/>
    <property type="project" value="UniProtKB-EC"/>
</dbReference>
<organism evidence="5 6">
    <name type="scientific">Calidithermus roseus</name>
    <dbReference type="NCBI Taxonomy" id="1644118"/>
    <lineage>
        <taxon>Bacteria</taxon>
        <taxon>Thermotogati</taxon>
        <taxon>Deinococcota</taxon>
        <taxon>Deinococci</taxon>
        <taxon>Thermales</taxon>
        <taxon>Thermaceae</taxon>
        <taxon>Calidithermus</taxon>
    </lineage>
</organism>
<dbReference type="EC" id="1.1.1.292" evidence="5"/>
<dbReference type="RefSeq" id="WP_119278754.1">
    <property type="nucleotide sequence ID" value="NZ_QWLA01000051.1"/>
</dbReference>
<dbReference type="Pfam" id="PF22725">
    <property type="entry name" value="GFO_IDH_MocA_C3"/>
    <property type="match status" value="1"/>
</dbReference>
<dbReference type="OrthoDB" id="9783105at2"/>
<keyword evidence="6" id="KW-1185">Reference proteome</keyword>
<evidence type="ECO:0000256" key="2">
    <source>
        <dbReference type="ARBA" id="ARBA00023002"/>
    </source>
</evidence>
<dbReference type="GO" id="GO:0000166">
    <property type="term" value="F:nucleotide binding"/>
    <property type="evidence" value="ECO:0007669"/>
    <property type="project" value="InterPro"/>
</dbReference>
<proteinExistence type="inferred from homology"/>
<dbReference type="SUPFAM" id="SSF51735">
    <property type="entry name" value="NAD(P)-binding Rossmann-fold domains"/>
    <property type="match status" value="1"/>
</dbReference>